<dbReference type="Gene3D" id="3.50.50.60">
    <property type="entry name" value="FAD/NAD(P)-binding domain"/>
    <property type="match status" value="3"/>
</dbReference>
<proteinExistence type="inferred from homology"/>
<evidence type="ECO:0000256" key="5">
    <source>
        <dbReference type="ARBA" id="ARBA00023002"/>
    </source>
</evidence>
<dbReference type="SUPFAM" id="SSF51905">
    <property type="entry name" value="FAD/NAD(P)-binding domain"/>
    <property type="match status" value="1"/>
</dbReference>
<dbReference type="InterPro" id="IPR036188">
    <property type="entry name" value="FAD/NAD-bd_sf"/>
</dbReference>
<keyword evidence="3" id="KW-0285">Flavoprotein</keyword>
<comment type="cofactor">
    <cofactor evidence="1">
        <name>FAD</name>
        <dbReference type="ChEBI" id="CHEBI:57692"/>
    </cofactor>
</comment>
<evidence type="ECO:0000256" key="3">
    <source>
        <dbReference type="ARBA" id="ARBA00022630"/>
    </source>
</evidence>
<feature type="region of interest" description="Disordered" evidence="7">
    <location>
        <begin position="500"/>
        <end position="535"/>
    </location>
</feature>
<dbReference type="Pfam" id="PF00743">
    <property type="entry name" value="FMO-like"/>
    <property type="match status" value="1"/>
</dbReference>
<accession>A0ABV1JRP8</accession>
<evidence type="ECO:0000313" key="9">
    <source>
        <dbReference type="Proteomes" id="UP001464923"/>
    </source>
</evidence>
<keyword evidence="9" id="KW-1185">Reference proteome</keyword>
<dbReference type="Proteomes" id="UP001464923">
    <property type="component" value="Unassembled WGS sequence"/>
</dbReference>
<reference evidence="8 9" key="1">
    <citation type="submission" date="2024-03" db="EMBL/GenBank/DDBJ databases">
        <title>Draft genome sequence of Pseudonocardia tropica JCM 19149.</title>
        <authorList>
            <person name="Butdee W."/>
            <person name="Duangmal K."/>
        </authorList>
    </citation>
    <scope>NUCLEOTIDE SEQUENCE [LARGE SCALE GENOMIC DNA]</scope>
    <source>
        <strain evidence="8 9">JCM 19149</strain>
    </source>
</reference>
<sequence length="535" mass="59152">MTQAGTTPAPDSTAVEHRDVIIVGAGLSGIGAAARLHRELPGKDYAILEGRENIGGTWDLFRYPGIRSDSDMFTLAYPFRPWREPKSIADGADIRRYITETAREYGVTERIRFGTKVVGASWDSATARWTVDTITADGPKRWTCSFLFMCSGYYDYDKGFQPDFPGREDFAGTWVHPQFWPEDLDYTGKKVVVIGSGATAVTLIPSLAAKAGHVTMLQRSPSYLTVLPSKDPVADQLRRFLPAKVAHAILRLQYVTLTQAFYQLARRRPERVKKVLRGLAVRFLQDESYVDQHFTPSYDPWDQRLCVIPEGDFYKSINRGDASVVTDHIERITEKGIRLRSGAELEADVIVSATGLSLSPLGGITIHVDGEQVDIGKTVTYRGLMLSGLPNLAFCIGYINASWTLRADLVARYVPRLLALMDRERIAVATPAPTASPDRPLLDIESNYVKRSEHLFPRQGRKDPWRLHQNFFLDAVGLGRADLKRDMILTPVSALGARDARVPTPTASGIAADRAADSSVDRAATPATAQQEVAS</sequence>
<dbReference type="PANTHER" id="PTHR43872">
    <property type="entry name" value="MONOOXYGENASE, PUTATIVE (AFU_ORTHOLOGUE AFUA_8G02570)-RELATED"/>
    <property type="match status" value="1"/>
</dbReference>
<dbReference type="EMBL" id="JBEDNP010000002">
    <property type="protein sequence ID" value="MEQ3538229.1"/>
    <property type="molecule type" value="Genomic_DNA"/>
</dbReference>
<comment type="caution">
    <text evidence="8">The sequence shown here is derived from an EMBL/GenBank/DDBJ whole genome shotgun (WGS) entry which is preliminary data.</text>
</comment>
<evidence type="ECO:0000256" key="2">
    <source>
        <dbReference type="ARBA" id="ARBA00010139"/>
    </source>
</evidence>
<dbReference type="Pfam" id="PF13450">
    <property type="entry name" value="NAD_binding_8"/>
    <property type="match status" value="1"/>
</dbReference>
<dbReference type="InterPro" id="IPR051820">
    <property type="entry name" value="FAD-binding_MO"/>
</dbReference>
<evidence type="ECO:0000256" key="4">
    <source>
        <dbReference type="ARBA" id="ARBA00022827"/>
    </source>
</evidence>
<dbReference type="RefSeq" id="WP_345645175.1">
    <property type="nucleotide sequence ID" value="NZ_BAABLY010000027.1"/>
</dbReference>
<gene>
    <name evidence="8" type="ORF">WHI96_05310</name>
</gene>
<evidence type="ECO:0000256" key="7">
    <source>
        <dbReference type="SAM" id="MobiDB-lite"/>
    </source>
</evidence>
<evidence type="ECO:0000256" key="1">
    <source>
        <dbReference type="ARBA" id="ARBA00001974"/>
    </source>
</evidence>
<dbReference type="GO" id="GO:0016491">
    <property type="term" value="F:oxidoreductase activity"/>
    <property type="evidence" value="ECO:0007669"/>
    <property type="project" value="UniProtKB-KW"/>
</dbReference>
<comment type="similarity">
    <text evidence="2">Belongs to the FAD-binding monooxygenase family.</text>
</comment>
<protein>
    <submittedName>
        <fullName evidence="8">NAD(P)/FAD-dependent oxidoreductase</fullName>
        <ecNumber evidence="8">1.14.13.-</ecNumber>
    </submittedName>
</protein>
<keyword evidence="4" id="KW-0274">FAD</keyword>
<organism evidence="8 9">
    <name type="scientific">Pseudonocardia tropica</name>
    <dbReference type="NCBI Taxonomy" id="681289"/>
    <lineage>
        <taxon>Bacteria</taxon>
        <taxon>Bacillati</taxon>
        <taxon>Actinomycetota</taxon>
        <taxon>Actinomycetes</taxon>
        <taxon>Pseudonocardiales</taxon>
        <taxon>Pseudonocardiaceae</taxon>
        <taxon>Pseudonocardia</taxon>
    </lineage>
</organism>
<name>A0ABV1JRP8_9PSEU</name>
<evidence type="ECO:0000313" key="8">
    <source>
        <dbReference type="EMBL" id="MEQ3538229.1"/>
    </source>
</evidence>
<keyword evidence="6" id="KW-0503">Monooxygenase</keyword>
<evidence type="ECO:0000256" key="6">
    <source>
        <dbReference type="ARBA" id="ARBA00023033"/>
    </source>
</evidence>
<dbReference type="InterPro" id="IPR020946">
    <property type="entry name" value="Flavin_mOase-like"/>
</dbReference>
<dbReference type="PANTHER" id="PTHR43872:SF1">
    <property type="entry name" value="MONOOXYGENASE, PUTATIVE (AFU_ORTHOLOGUE AFUA_8G02570)-RELATED"/>
    <property type="match status" value="1"/>
</dbReference>
<keyword evidence="5 8" id="KW-0560">Oxidoreductase</keyword>
<dbReference type="EC" id="1.14.13.-" evidence="8"/>